<keyword evidence="3" id="KW-0238">DNA-binding</keyword>
<evidence type="ECO:0000313" key="6">
    <source>
        <dbReference type="Proteomes" id="UP000216871"/>
    </source>
</evidence>
<dbReference type="GO" id="GO:0009307">
    <property type="term" value="P:DNA restriction-modification system"/>
    <property type="evidence" value="ECO:0007669"/>
    <property type="project" value="UniProtKB-KW"/>
</dbReference>
<evidence type="ECO:0000313" key="5">
    <source>
        <dbReference type="EMBL" id="OZG59685.1"/>
    </source>
</evidence>
<keyword evidence="5" id="KW-0255">Endonuclease</keyword>
<comment type="caution">
    <text evidence="5">The sequence shown here is derived from an EMBL/GenBank/DDBJ whole genome shotgun (WGS) entry which is preliminary data.</text>
</comment>
<accession>A0A261FKZ4</accession>
<dbReference type="Gene3D" id="1.10.287.1120">
    <property type="entry name" value="Bipartite methylase S protein"/>
    <property type="match status" value="1"/>
</dbReference>
<evidence type="ECO:0000256" key="3">
    <source>
        <dbReference type="ARBA" id="ARBA00023125"/>
    </source>
</evidence>
<dbReference type="Proteomes" id="UP000216871">
    <property type="component" value="Unassembled WGS sequence"/>
</dbReference>
<keyword evidence="2" id="KW-0680">Restriction system</keyword>
<sequence length="107" mass="12224">MYGKLDFLHAAFGIVPMELDGYESTLDSPAFDMSDVDGQFLLERITQESFYLRNGMIANGSRKAKRIHEDTFLSMSLMFPSLTEQQAIGSFFSRLDSLITLHQRKHL</sequence>
<reference evidence="5 6" key="1">
    <citation type="journal article" date="2017" name="BMC Genomics">
        <title>Comparative genomic and phylogenomic analyses of the Bifidobacteriaceae family.</title>
        <authorList>
            <person name="Lugli G.A."/>
            <person name="Milani C."/>
            <person name="Turroni F."/>
            <person name="Duranti S."/>
            <person name="Mancabelli L."/>
            <person name="Mangifesta M."/>
            <person name="Ferrario C."/>
            <person name="Modesto M."/>
            <person name="Mattarelli P."/>
            <person name="Jiri K."/>
            <person name="van Sinderen D."/>
            <person name="Ventura M."/>
        </authorList>
    </citation>
    <scope>NUCLEOTIDE SEQUENCE [LARGE SCALE GENOMIC DNA]</scope>
    <source>
        <strain evidence="5 6">DSM 100196</strain>
    </source>
</reference>
<dbReference type="InterPro" id="IPR000055">
    <property type="entry name" value="Restrct_endonuc_typeI_TRD"/>
</dbReference>
<evidence type="ECO:0000256" key="1">
    <source>
        <dbReference type="ARBA" id="ARBA00010923"/>
    </source>
</evidence>
<proteinExistence type="inferred from homology"/>
<dbReference type="GO" id="GO:0004519">
    <property type="term" value="F:endonuclease activity"/>
    <property type="evidence" value="ECO:0007669"/>
    <property type="project" value="UniProtKB-KW"/>
</dbReference>
<dbReference type="SUPFAM" id="SSF116734">
    <property type="entry name" value="DNA methylase specificity domain"/>
    <property type="match status" value="1"/>
</dbReference>
<gene>
    <name evidence="5" type="ORF">BMYO_1253</name>
</gene>
<dbReference type="Gene3D" id="3.90.220.20">
    <property type="entry name" value="DNA methylase specificity domains"/>
    <property type="match status" value="1"/>
</dbReference>
<comment type="similarity">
    <text evidence="1">Belongs to the type-I restriction system S methylase family.</text>
</comment>
<evidence type="ECO:0000256" key="2">
    <source>
        <dbReference type="ARBA" id="ARBA00022747"/>
    </source>
</evidence>
<protein>
    <submittedName>
        <fullName evidence="5">Restriction endonuclease S subunit</fullName>
    </submittedName>
</protein>
<dbReference type="Pfam" id="PF01420">
    <property type="entry name" value="Methylase_S"/>
    <property type="match status" value="1"/>
</dbReference>
<keyword evidence="5" id="KW-0540">Nuclease</keyword>
<keyword evidence="6" id="KW-1185">Reference proteome</keyword>
<dbReference type="EMBL" id="MWWW01000013">
    <property type="protein sequence ID" value="OZG59685.1"/>
    <property type="molecule type" value="Genomic_DNA"/>
</dbReference>
<name>A0A261FKZ4_9BIFI</name>
<dbReference type="REBASE" id="385022">
    <property type="entry name" value="S4.Bmy100916ORF1249P"/>
</dbReference>
<keyword evidence="5" id="KW-0378">Hydrolase</keyword>
<feature type="domain" description="Type I restriction modification DNA specificity" evidence="4">
    <location>
        <begin position="59"/>
        <end position="105"/>
    </location>
</feature>
<organism evidence="5 6">
    <name type="scientific">Bifidobacterium myosotis</name>
    <dbReference type="NCBI Taxonomy" id="1630166"/>
    <lineage>
        <taxon>Bacteria</taxon>
        <taxon>Bacillati</taxon>
        <taxon>Actinomycetota</taxon>
        <taxon>Actinomycetes</taxon>
        <taxon>Bifidobacteriales</taxon>
        <taxon>Bifidobacteriaceae</taxon>
        <taxon>Bifidobacterium</taxon>
    </lineage>
</organism>
<dbReference type="InterPro" id="IPR044946">
    <property type="entry name" value="Restrct_endonuc_typeI_TRD_sf"/>
</dbReference>
<dbReference type="AlphaFoldDB" id="A0A261FKZ4"/>
<evidence type="ECO:0000259" key="4">
    <source>
        <dbReference type="Pfam" id="PF01420"/>
    </source>
</evidence>
<dbReference type="GO" id="GO:0003677">
    <property type="term" value="F:DNA binding"/>
    <property type="evidence" value="ECO:0007669"/>
    <property type="project" value="UniProtKB-KW"/>
</dbReference>